<comment type="caution">
    <text evidence="2">The sequence shown here is derived from an EMBL/GenBank/DDBJ whole genome shotgun (WGS) entry which is preliminary data.</text>
</comment>
<sequence>MFITKKISKATVITVGISLLLILFFIIRAASCSSVQDTAVASIGVYSLKAEDNAQRIAFLEQFGWQVESDPVEMTDILIPQSFNETYQNYNAIQLEQGLDLTKYKGKSCRRVSYAVTNYPKTQEDVHQSVRANLLIYEGKVIGGDICSTQLDGFMHGFEKPQAQP</sequence>
<reference evidence="2" key="1">
    <citation type="submission" date="2020-10" db="EMBL/GenBank/DDBJ databases">
        <authorList>
            <person name="Gilroy R."/>
        </authorList>
    </citation>
    <scope>NUCLEOTIDE SEQUENCE</scope>
    <source>
        <strain evidence="2">ChiSjej1B19-3389</strain>
    </source>
</reference>
<evidence type="ECO:0000313" key="3">
    <source>
        <dbReference type="Proteomes" id="UP000886787"/>
    </source>
</evidence>
<gene>
    <name evidence="2" type="ORF">IAD32_05215</name>
</gene>
<dbReference type="Proteomes" id="UP000886787">
    <property type="component" value="Unassembled WGS sequence"/>
</dbReference>
<proteinExistence type="predicted"/>
<organism evidence="2 3">
    <name type="scientific">Candidatus Scatavimonas merdigallinarum</name>
    <dbReference type="NCBI Taxonomy" id="2840914"/>
    <lineage>
        <taxon>Bacteria</taxon>
        <taxon>Bacillati</taxon>
        <taxon>Bacillota</taxon>
        <taxon>Clostridia</taxon>
        <taxon>Eubacteriales</taxon>
        <taxon>Oscillospiraceae</taxon>
        <taxon>Oscillospiraceae incertae sedis</taxon>
        <taxon>Candidatus Scatavimonas</taxon>
    </lineage>
</organism>
<dbReference type="AlphaFoldDB" id="A0A9D0ZJU1"/>
<protein>
    <submittedName>
        <fullName evidence="2">DUF4830 domain-containing protein</fullName>
    </submittedName>
</protein>
<dbReference type="EMBL" id="DVFW01000026">
    <property type="protein sequence ID" value="HIQ80669.1"/>
    <property type="molecule type" value="Genomic_DNA"/>
</dbReference>
<dbReference type="InterPro" id="IPR032257">
    <property type="entry name" value="DUF4830"/>
</dbReference>
<dbReference type="Pfam" id="PF16112">
    <property type="entry name" value="DUF4830"/>
    <property type="match status" value="1"/>
</dbReference>
<accession>A0A9D0ZJU1</accession>
<evidence type="ECO:0000313" key="2">
    <source>
        <dbReference type="EMBL" id="HIQ80669.1"/>
    </source>
</evidence>
<evidence type="ECO:0000259" key="1">
    <source>
        <dbReference type="Pfam" id="PF16112"/>
    </source>
</evidence>
<name>A0A9D0ZJU1_9FIRM</name>
<feature type="domain" description="DUF4830" evidence="1">
    <location>
        <begin position="59"/>
        <end position="146"/>
    </location>
</feature>
<reference evidence="2" key="2">
    <citation type="journal article" date="2021" name="PeerJ">
        <title>Extensive microbial diversity within the chicken gut microbiome revealed by metagenomics and culture.</title>
        <authorList>
            <person name="Gilroy R."/>
            <person name="Ravi A."/>
            <person name="Getino M."/>
            <person name="Pursley I."/>
            <person name="Horton D.L."/>
            <person name="Alikhan N.F."/>
            <person name="Baker D."/>
            <person name="Gharbi K."/>
            <person name="Hall N."/>
            <person name="Watson M."/>
            <person name="Adriaenssens E.M."/>
            <person name="Foster-Nyarko E."/>
            <person name="Jarju S."/>
            <person name="Secka A."/>
            <person name="Antonio M."/>
            <person name="Oren A."/>
            <person name="Chaudhuri R.R."/>
            <person name="La Ragione R."/>
            <person name="Hildebrand F."/>
            <person name="Pallen M.J."/>
        </authorList>
    </citation>
    <scope>NUCLEOTIDE SEQUENCE</scope>
    <source>
        <strain evidence="2">ChiSjej1B19-3389</strain>
    </source>
</reference>